<dbReference type="Proteomes" id="UP001077662">
    <property type="component" value="Unassembled WGS sequence"/>
</dbReference>
<dbReference type="InterPro" id="IPR010090">
    <property type="entry name" value="Phage_tape_meas"/>
</dbReference>
<evidence type="ECO:0000259" key="1">
    <source>
        <dbReference type="Pfam" id="PF10145"/>
    </source>
</evidence>
<name>A0AAP3DD06_BRELA</name>
<organism evidence="2 3">
    <name type="scientific">Brevibacillus laterosporus</name>
    <name type="common">Bacillus laterosporus</name>
    <dbReference type="NCBI Taxonomy" id="1465"/>
    <lineage>
        <taxon>Bacteria</taxon>
        <taxon>Bacillati</taxon>
        <taxon>Bacillota</taxon>
        <taxon>Bacilli</taxon>
        <taxon>Bacillales</taxon>
        <taxon>Paenibacillaceae</taxon>
        <taxon>Brevibacillus</taxon>
    </lineage>
</organism>
<evidence type="ECO:0000313" key="2">
    <source>
        <dbReference type="EMBL" id="MCZ0805836.1"/>
    </source>
</evidence>
<dbReference type="Pfam" id="PF10145">
    <property type="entry name" value="PhageMin_Tail"/>
    <property type="match status" value="1"/>
</dbReference>
<dbReference type="AlphaFoldDB" id="A0AAP3DD06"/>
<sequence>MGVIGNLMFAVGFKVADSAIKKAEKQTDGLISKVGLLGSALGGLTIGAIGYKAATAAGEFTSAMTQIQQATTMTDDQLKATEGIANNLYKQNFGESWGDLGNAIAITNQITQQQGEELENTTRNALLLRDAFGHDVTESIKTADTMMKQFGITSDDSFNLFAQGQQKGLDKSGELLDSANEYANQFKSLGFTADEMFDTLAAGSQNGAFNLDKVGKPQHCRLKIAG</sequence>
<comment type="caution">
    <text evidence="2">The sequence shown here is derived from an EMBL/GenBank/DDBJ whole genome shotgun (WGS) entry which is preliminary data.</text>
</comment>
<gene>
    <name evidence="2" type="ORF">O0554_02730</name>
</gene>
<feature type="domain" description="Phage tail tape measure protein" evidence="1">
    <location>
        <begin position="104"/>
        <end position="215"/>
    </location>
</feature>
<protein>
    <submittedName>
        <fullName evidence="2">Phage tail tape measure protein</fullName>
    </submittedName>
</protein>
<dbReference type="RefSeq" id="WP_119732330.1">
    <property type="nucleotide sequence ID" value="NZ_CP032410.1"/>
</dbReference>
<dbReference type="EMBL" id="JAPTNE010000003">
    <property type="protein sequence ID" value="MCZ0805836.1"/>
    <property type="molecule type" value="Genomic_DNA"/>
</dbReference>
<reference evidence="2" key="1">
    <citation type="submission" date="2022-09" db="EMBL/GenBank/DDBJ databases">
        <title>Genome analysis and characterization of larvicidal activity of Brevibacillus strains.</title>
        <authorList>
            <person name="Patrusheva E.V."/>
            <person name="Izotova A.O."/>
            <person name="Toshchakov S.V."/>
            <person name="Sineoky S.P."/>
        </authorList>
    </citation>
    <scope>NUCLEOTIDE SEQUENCE</scope>
    <source>
        <strain evidence="2">VKPM_B-13247</strain>
    </source>
</reference>
<proteinExistence type="predicted"/>
<evidence type="ECO:0000313" key="3">
    <source>
        <dbReference type="Proteomes" id="UP001077662"/>
    </source>
</evidence>
<accession>A0AAP3DD06</accession>